<accession>A0A1W2CRQ3</accession>
<proteinExistence type="predicted"/>
<dbReference type="Proteomes" id="UP000192360">
    <property type="component" value="Unassembled WGS sequence"/>
</dbReference>
<sequence length="121" mass="14189">MNEPLDKFGQFIIENLRDKQIDNFKGLLEGKWRAKNVKELQNNLSKFNRDEKKVIADLVEDILTNTLHDFLFAIQENNDLAIGLKIMMDNENVAELSDGLHMEIFDEDGWVKRFSKYKSIQ</sequence>
<gene>
    <name evidence="1" type="ORF">SAMN05660703_3166</name>
</gene>
<evidence type="ECO:0000313" key="2">
    <source>
        <dbReference type="Proteomes" id="UP000192360"/>
    </source>
</evidence>
<dbReference type="EMBL" id="FWXO01000008">
    <property type="protein sequence ID" value="SMC87891.1"/>
    <property type="molecule type" value="Genomic_DNA"/>
</dbReference>
<protein>
    <submittedName>
        <fullName evidence="1">Uncharacterized protein</fullName>
    </submittedName>
</protein>
<dbReference type="STRING" id="504486.SAMN05660703_3166"/>
<name>A0A1W2CRQ3_9FLAO</name>
<dbReference type="OrthoDB" id="292317at2"/>
<organism evidence="1 2">
    <name type="scientific">Cellulophaga tyrosinoxydans</name>
    <dbReference type="NCBI Taxonomy" id="504486"/>
    <lineage>
        <taxon>Bacteria</taxon>
        <taxon>Pseudomonadati</taxon>
        <taxon>Bacteroidota</taxon>
        <taxon>Flavobacteriia</taxon>
        <taxon>Flavobacteriales</taxon>
        <taxon>Flavobacteriaceae</taxon>
        <taxon>Cellulophaga</taxon>
    </lineage>
</organism>
<reference evidence="1 2" key="1">
    <citation type="submission" date="2017-04" db="EMBL/GenBank/DDBJ databases">
        <authorList>
            <person name="Afonso C.L."/>
            <person name="Miller P.J."/>
            <person name="Scott M.A."/>
            <person name="Spackman E."/>
            <person name="Goraichik I."/>
            <person name="Dimitrov K.M."/>
            <person name="Suarez D.L."/>
            <person name="Swayne D.E."/>
        </authorList>
    </citation>
    <scope>NUCLEOTIDE SEQUENCE [LARGE SCALE GENOMIC DNA]</scope>
    <source>
        <strain evidence="1 2">DSM 21164</strain>
    </source>
</reference>
<dbReference type="AlphaFoldDB" id="A0A1W2CRQ3"/>
<dbReference type="RefSeq" id="WP_084063133.1">
    <property type="nucleotide sequence ID" value="NZ_FWXO01000008.1"/>
</dbReference>
<keyword evidence="2" id="KW-1185">Reference proteome</keyword>
<evidence type="ECO:0000313" key="1">
    <source>
        <dbReference type="EMBL" id="SMC87891.1"/>
    </source>
</evidence>